<organism evidence="2 3">
    <name type="scientific">Leptospira ilyithenensis</name>
    <dbReference type="NCBI Taxonomy" id="2484901"/>
    <lineage>
        <taxon>Bacteria</taxon>
        <taxon>Pseudomonadati</taxon>
        <taxon>Spirochaetota</taxon>
        <taxon>Spirochaetia</taxon>
        <taxon>Leptospirales</taxon>
        <taxon>Leptospiraceae</taxon>
        <taxon>Leptospira</taxon>
    </lineage>
</organism>
<comment type="caution">
    <text evidence="2">The sequence shown here is derived from an EMBL/GenBank/DDBJ whole genome shotgun (WGS) entry which is preliminary data.</text>
</comment>
<accession>A0A4V3JWQ7</accession>
<feature type="region of interest" description="Disordered" evidence="1">
    <location>
        <begin position="80"/>
        <end position="100"/>
    </location>
</feature>
<sequence length="100" mass="11540">MLLLLAELSQKENPSIRFISTNKTEEIMEINSVRNSWKEGWVIYINGEVVNSVELKLGVRVGMEDKIEIKLIPVERVFGRPMSQNGSPNVKPKRYFNYLS</sequence>
<name>A0A4V3JWQ7_9LEPT</name>
<dbReference type="AlphaFoldDB" id="A0A4V3JWQ7"/>
<evidence type="ECO:0000256" key="1">
    <source>
        <dbReference type="SAM" id="MobiDB-lite"/>
    </source>
</evidence>
<dbReference type="OrthoDB" id="337317at2"/>
<gene>
    <name evidence="2" type="ORF">EHS11_18000</name>
</gene>
<proteinExistence type="predicted"/>
<protein>
    <submittedName>
        <fullName evidence="2">Uncharacterized protein</fullName>
    </submittedName>
</protein>
<keyword evidence="3" id="KW-1185">Reference proteome</keyword>
<reference evidence="2" key="1">
    <citation type="journal article" date="2019" name="PLoS Negl. Trop. Dis.">
        <title>Revisiting the worldwide diversity of Leptospira species in the environment.</title>
        <authorList>
            <person name="Vincent A.T."/>
            <person name="Schiettekatte O."/>
            <person name="Bourhy P."/>
            <person name="Veyrier F.J."/>
            <person name="Picardeau M."/>
        </authorList>
    </citation>
    <scope>NUCLEOTIDE SEQUENCE [LARGE SCALE GENOMIC DNA]</scope>
    <source>
        <strain evidence="2">201400974</strain>
    </source>
</reference>
<evidence type="ECO:0000313" key="2">
    <source>
        <dbReference type="EMBL" id="TGN07219.1"/>
    </source>
</evidence>
<dbReference type="EMBL" id="RQHV01000062">
    <property type="protein sequence ID" value="TGN07219.1"/>
    <property type="molecule type" value="Genomic_DNA"/>
</dbReference>
<evidence type="ECO:0000313" key="3">
    <source>
        <dbReference type="Proteomes" id="UP000298264"/>
    </source>
</evidence>
<dbReference type="Proteomes" id="UP000298264">
    <property type="component" value="Unassembled WGS sequence"/>
</dbReference>